<dbReference type="PROSITE" id="PS51900">
    <property type="entry name" value="CB"/>
    <property type="match status" value="1"/>
</dbReference>
<dbReference type="Proteomes" id="UP000646523">
    <property type="component" value="Unassembled WGS sequence"/>
</dbReference>
<keyword evidence="7" id="KW-1185">Reference proteome</keyword>
<accession>A0A917YQ16</accession>
<dbReference type="PANTHER" id="PTHR34605">
    <property type="entry name" value="PHAGE_INTEGRASE DOMAIN-CONTAINING PROTEIN"/>
    <property type="match status" value="1"/>
</dbReference>
<dbReference type="GO" id="GO:0006310">
    <property type="term" value="P:DNA recombination"/>
    <property type="evidence" value="ECO:0007669"/>
    <property type="project" value="UniProtKB-KW"/>
</dbReference>
<sequence>MTVTPDRPGGREAIGELELHGGGELVPADDAALWARLAELDAAAEAFEPRSENTLRSYASDWRVWERYVAEVSIPLEAGTPGAFLGFVIWLGKQGKAPSTIERNLYGAAVSLRERGVAVHPNGPKKAKKAVDALARMLAEEGEQRGRGQAPPLTVMQLRAMSEALPDTLKGRRDRAILTVGFGMAARRSELANLLARDVVVTEEGLKVFARYGKTGARSPAIRKGENEWTCPRRAWLAWAAAADLDPDGPAFLRFNRHKMLGPISAQGIGIAVADAAEAVGLEGITGHSMRAGLATAARKAGHDYKTIAEQGGWSPNGTALHEYLRIVDQWADNATAGIGM</sequence>
<organism evidence="6 7">
    <name type="scientific">Nonomuraea cavernae</name>
    <dbReference type="NCBI Taxonomy" id="2045107"/>
    <lineage>
        <taxon>Bacteria</taxon>
        <taxon>Bacillati</taxon>
        <taxon>Actinomycetota</taxon>
        <taxon>Actinomycetes</taxon>
        <taxon>Streptosporangiales</taxon>
        <taxon>Streptosporangiaceae</taxon>
        <taxon>Nonomuraea</taxon>
    </lineage>
</organism>
<dbReference type="GO" id="GO:0003677">
    <property type="term" value="F:DNA binding"/>
    <property type="evidence" value="ECO:0007669"/>
    <property type="project" value="UniProtKB-UniRule"/>
</dbReference>
<evidence type="ECO:0000259" key="4">
    <source>
        <dbReference type="PROSITE" id="PS51898"/>
    </source>
</evidence>
<evidence type="ECO:0000313" key="7">
    <source>
        <dbReference type="Proteomes" id="UP000646523"/>
    </source>
</evidence>
<feature type="domain" description="Core-binding (CB)" evidence="5">
    <location>
        <begin position="38"/>
        <end position="116"/>
    </location>
</feature>
<dbReference type="Pfam" id="PF00589">
    <property type="entry name" value="Phage_integrase"/>
    <property type="match status" value="1"/>
</dbReference>
<evidence type="ECO:0000256" key="1">
    <source>
        <dbReference type="ARBA" id="ARBA00023125"/>
    </source>
</evidence>
<reference evidence="6" key="2">
    <citation type="submission" date="2020-09" db="EMBL/GenBank/DDBJ databases">
        <authorList>
            <person name="Sun Q."/>
            <person name="Zhou Y."/>
        </authorList>
    </citation>
    <scope>NUCLEOTIDE SEQUENCE</scope>
    <source>
        <strain evidence="6">CGMCC 4.7368</strain>
    </source>
</reference>
<evidence type="ECO:0000256" key="3">
    <source>
        <dbReference type="PROSITE-ProRule" id="PRU01248"/>
    </source>
</evidence>
<dbReference type="GO" id="GO:0015074">
    <property type="term" value="P:DNA integration"/>
    <property type="evidence" value="ECO:0007669"/>
    <property type="project" value="InterPro"/>
</dbReference>
<evidence type="ECO:0000313" key="6">
    <source>
        <dbReference type="EMBL" id="GGO63134.1"/>
    </source>
</evidence>
<dbReference type="InterPro" id="IPR011010">
    <property type="entry name" value="DNA_brk_join_enz"/>
</dbReference>
<dbReference type="InterPro" id="IPR002104">
    <property type="entry name" value="Integrase_catalytic"/>
</dbReference>
<dbReference type="InterPro" id="IPR010998">
    <property type="entry name" value="Integrase_recombinase_N"/>
</dbReference>
<dbReference type="EMBL" id="BMNH01000002">
    <property type="protein sequence ID" value="GGO63134.1"/>
    <property type="molecule type" value="Genomic_DNA"/>
</dbReference>
<dbReference type="Gene3D" id="1.10.443.10">
    <property type="entry name" value="Intergrase catalytic core"/>
    <property type="match status" value="1"/>
</dbReference>
<proteinExistence type="predicted"/>
<dbReference type="SUPFAM" id="SSF56349">
    <property type="entry name" value="DNA breaking-rejoining enzymes"/>
    <property type="match status" value="1"/>
</dbReference>
<gene>
    <name evidence="6" type="ORF">GCM10012289_09350</name>
</gene>
<dbReference type="PANTHER" id="PTHR34605:SF4">
    <property type="entry name" value="DNA ADENINE METHYLTRANSFERASE"/>
    <property type="match status" value="1"/>
</dbReference>
<dbReference type="PROSITE" id="PS51898">
    <property type="entry name" value="TYR_RECOMBINASE"/>
    <property type="match status" value="1"/>
</dbReference>
<keyword evidence="2" id="KW-0233">DNA recombination</keyword>
<evidence type="ECO:0000259" key="5">
    <source>
        <dbReference type="PROSITE" id="PS51900"/>
    </source>
</evidence>
<keyword evidence="1 3" id="KW-0238">DNA-binding</keyword>
<protein>
    <submittedName>
        <fullName evidence="6">Integrase</fullName>
    </submittedName>
</protein>
<name>A0A917YQ16_9ACTN</name>
<dbReference type="InterPro" id="IPR013762">
    <property type="entry name" value="Integrase-like_cat_sf"/>
</dbReference>
<reference evidence="6" key="1">
    <citation type="journal article" date="2014" name="Int. J. Syst. Evol. Microbiol.">
        <title>Complete genome sequence of Corynebacterium casei LMG S-19264T (=DSM 44701T), isolated from a smear-ripened cheese.</title>
        <authorList>
            <consortium name="US DOE Joint Genome Institute (JGI-PGF)"/>
            <person name="Walter F."/>
            <person name="Albersmeier A."/>
            <person name="Kalinowski J."/>
            <person name="Ruckert C."/>
        </authorList>
    </citation>
    <scope>NUCLEOTIDE SEQUENCE</scope>
    <source>
        <strain evidence="6">CGMCC 4.7368</strain>
    </source>
</reference>
<dbReference type="AlphaFoldDB" id="A0A917YQ16"/>
<dbReference type="InterPro" id="IPR044068">
    <property type="entry name" value="CB"/>
</dbReference>
<feature type="domain" description="Tyr recombinase" evidence="4">
    <location>
        <begin position="148"/>
        <end position="337"/>
    </location>
</feature>
<evidence type="ECO:0000256" key="2">
    <source>
        <dbReference type="ARBA" id="ARBA00023172"/>
    </source>
</evidence>
<dbReference type="InterPro" id="IPR052925">
    <property type="entry name" value="Phage_Integrase-like_Recomb"/>
</dbReference>
<dbReference type="Gene3D" id="1.10.150.130">
    <property type="match status" value="1"/>
</dbReference>
<dbReference type="SUPFAM" id="SSF47823">
    <property type="entry name" value="lambda integrase-like, N-terminal domain"/>
    <property type="match status" value="1"/>
</dbReference>
<comment type="caution">
    <text evidence="6">The sequence shown here is derived from an EMBL/GenBank/DDBJ whole genome shotgun (WGS) entry which is preliminary data.</text>
</comment>